<dbReference type="PANTHER" id="PTHR37230:SF1">
    <property type="entry name" value="OS06G0731300 PROTEIN"/>
    <property type="match status" value="1"/>
</dbReference>
<gene>
    <name evidence="2" type="ORF">LIER_11920</name>
</gene>
<proteinExistence type="predicted"/>
<protein>
    <recommendedName>
        <fullName evidence="1">DUF7895 domain-containing protein</fullName>
    </recommendedName>
</protein>
<keyword evidence="3" id="KW-1185">Reference proteome</keyword>
<comment type="caution">
    <text evidence="2">The sequence shown here is derived from an EMBL/GenBank/DDBJ whole genome shotgun (WGS) entry which is preliminary data.</text>
</comment>
<dbReference type="Pfam" id="PF25433">
    <property type="entry name" value="DUF7895"/>
    <property type="match status" value="1"/>
</dbReference>
<dbReference type="PANTHER" id="PTHR37230">
    <property type="entry name" value="OS06G0731300 PROTEIN"/>
    <property type="match status" value="1"/>
</dbReference>
<accession>A0AAV3PPU9</accession>
<reference evidence="2 3" key="1">
    <citation type="submission" date="2024-01" db="EMBL/GenBank/DDBJ databases">
        <title>The complete chloroplast genome sequence of Lithospermum erythrorhizon: insights into the phylogenetic relationship among Boraginaceae species and the maternal lineages of purple gromwells.</title>
        <authorList>
            <person name="Okada T."/>
            <person name="Watanabe K."/>
        </authorList>
    </citation>
    <scope>NUCLEOTIDE SEQUENCE [LARGE SCALE GENOMIC DNA]</scope>
</reference>
<dbReference type="AlphaFoldDB" id="A0AAV3PPU9"/>
<feature type="domain" description="DUF7895" evidence="1">
    <location>
        <begin position="95"/>
        <end position="167"/>
    </location>
</feature>
<dbReference type="EMBL" id="BAABME010002247">
    <property type="protein sequence ID" value="GAA0153757.1"/>
    <property type="molecule type" value="Genomic_DNA"/>
</dbReference>
<dbReference type="Proteomes" id="UP001454036">
    <property type="component" value="Unassembled WGS sequence"/>
</dbReference>
<evidence type="ECO:0000259" key="1">
    <source>
        <dbReference type="Pfam" id="PF25433"/>
    </source>
</evidence>
<sequence length="168" mass="17418">MACVSMGTLSPPFSNGKSTSFDKTNGSRYQQCSLRSNGFVHCVNIGRREGKGSSVSSALPETAISIAVAATVVGGAARILSNRIESSKATEASLRTCEDCSGSGICSECKGEGFVLKKLTDASAEKARLMAKNAATRYTAGLPKKWSYCTKCTSTRSCSSCGGSGKLS</sequence>
<evidence type="ECO:0000313" key="3">
    <source>
        <dbReference type="Proteomes" id="UP001454036"/>
    </source>
</evidence>
<evidence type="ECO:0000313" key="2">
    <source>
        <dbReference type="EMBL" id="GAA0153757.1"/>
    </source>
</evidence>
<organism evidence="2 3">
    <name type="scientific">Lithospermum erythrorhizon</name>
    <name type="common">Purple gromwell</name>
    <name type="synonym">Lithospermum officinale var. erythrorhizon</name>
    <dbReference type="NCBI Taxonomy" id="34254"/>
    <lineage>
        <taxon>Eukaryota</taxon>
        <taxon>Viridiplantae</taxon>
        <taxon>Streptophyta</taxon>
        <taxon>Embryophyta</taxon>
        <taxon>Tracheophyta</taxon>
        <taxon>Spermatophyta</taxon>
        <taxon>Magnoliopsida</taxon>
        <taxon>eudicotyledons</taxon>
        <taxon>Gunneridae</taxon>
        <taxon>Pentapetalae</taxon>
        <taxon>asterids</taxon>
        <taxon>lamiids</taxon>
        <taxon>Boraginales</taxon>
        <taxon>Boraginaceae</taxon>
        <taxon>Boraginoideae</taxon>
        <taxon>Lithospermeae</taxon>
        <taxon>Lithospermum</taxon>
    </lineage>
</organism>
<dbReference type="InterPro" id="IPR057217">
    <property type="entry name" value="DUF7895"/>
</dbReference>
<name>A0AAV3PPU9_LITER</name>